<organism evidence="4 5">
    <name type="scientific">Streptomyces griseoaurantiacus</name>
    <dbReference type="NCBI Taxonomy" id="68213"/>
    <lineage>
        <taxon>Bacteria</taxon>
        <taxon>Bacillati</taxon>
        <taxon>Actinomycetota</taxon>
        <taxon>Actinomycetes</taxon>
        <taxon>Kitasatosporales</taxon>
        <taxon>Streptomycetaceae</taxon>
        <taxon>Streptomyces</taxon>
        <taxon>Streptomyces aurantiacus group</taxon>
    </lineage>
</organism>
<dbReference type="Proteomes" id="UP000587608">
    <property type="component" value="Unassembled WGS sequence"/>
</dbReference>
<proteinExistence type="predicted"/>
<name>A0A7W2HWZ6_9ACTN</name>
<feature type="transmembrane region" description="Helical" evidence="2">
    <location>
        <begin position="21"/>
        <end position="38"/>
    </location>
</feature>
<evidence type="ECO:0000256" key="1">
    <source>
        <dbReference type="SAM" id="MobiDB-lite"/>
    </source>
</evidence>
<dbReference type="AlphaFoldDB" id="A0A7W2HWZ6"/>
<keyword evidence="2" id="KW-0812">Transmembrane</keyword>
<feature type="domain" description="Protein-glutamine gamma-glutamyltransferase-like C-terminal" evidence="3">
    <location>
        <begin position="235"/>
        <end position="303"/>
    </location>
</feature>
<gene>
    <name evidence="4" type="ORF">H1X69_25545</name>
</gene>
<evidence type="ECO:0000313" key="4">
    <source>
        <dbReference type="EMBL" id="MBA5224740.1"/>
    </source>
</evidence>
<accession>A0A7W2HWZ6</accession>
<dbReference type="EMBL" id="JACERG010000017">
    <property type="protein sequence ID" value="MBA5224740.1"/>
    <property type="molecule type" value="Genomic_DNA"/>
</dbReference>
<evidence type="ECO:0000259" key="3">
    <source>
        <dbReference type="Pfam" id="PF13559"/>
    </source>
</evidence>
<protein>
    <submittedName>
        <fullName evidence="4">DUF4129 domain-containing protein</fullName>
    </submittedName>
</protein>
<feature type="transmembrane region" description="Helical" evidence="2">
    <location>
        <begin position="165"/>
        <end position="186"/>
    </location>
</feature>
<evidence type="ECO:0000313" key="5">
    <source>
        <dbReference type="Proteomes" id="UP000587608"/>
    </source>
</evidence>
<keyword evidence="2" id="KW-1133">Transmembrane helix</keyword>
<feature type="transmembrane region" description="Helical" evidence="2">
    <location>
        <begin position="58"/>
        <end position="77"/>
    </location>
</feature>
<keyword evidence="2" id="KW-0472">Membrane</keyword>
<feature type="region of interest" description="Disordered" evidence="1">
    <location>
        <begin position="123"/>
        <end position="155"/>
    </location>
</feature>
<evidence type="ECO:0000256" key="2">
    <source>
        <dbReference type="SAM" id="Phobius"/>
    </source>
</evidence>
<dbReference type="Pfam" id="PF13559">
    <property type="entry name" value="DUF4129"/>
    <property type="match status" value="1"/>
</dbReference>
<sequence>MAVGRERTGGGRARSIGTARAALTVLVVGGTALGALLLRPDTDLLAKGRGPLGGNSLLVIGLALLALLGGLALRDGYQGRMGTARRLNPVERRAAEGVSRVLPIAALAVPLLILLLHRFGSSGGGHGDEEPSPLPSRRDDTVRGLHPARHPGHAEHSTHFGLTRILLGLGIALLLVVLVVAGLRLWRHLTRPSALGTAATYTTLEDEEKRLAQAVDSGRRALRDGTDARAAVIAAYAAMEESLADSGVTRRAADSPQDLLRRAVAGGLPAGAAAATLTALFREARYSTHPMHAGHRERAAAALAEIAEGLRSRKPGHEAATDAS</sequence>
<feature type="transmembrane region" description="Helical" evidence="2">
    <location>
        <begin position="98"/>
        <end position="116"/>
    </location>
</feature>
<reference evidence="4 5" key="1">
    <citation type="submission" date="2020-07" db="EMBL/GenBank/DDBJ databases">
        <title>Differential regulation of undecylprodigiosin biosynthesis in the yeast-scavenging Streptomyces strain MBK6.</title>
        <authorList>
            <person name="Baral B."/>
            <person name="Siitonen V."/>
            <person name="Laughlin M."/>
            <person name="Yamada K."/>
            <person name="Ilomaeki M."/>
            <person name="Metsae-Ketelae M."/>
            <person name="Niemi J."/>
        </authorList>
    </citation>
    <scope>NUCLEOTIDE SEQUENCE [LARGE SCALE GENOMIC DNA]</scope>
    <source>
        <strain evidence="4 5">MBK6</strain>
    </source>
</reference>
<comment type="caution">
    <text evidence="4">The sequence shown here is derived from an EMBL/GenBank/DDBJ whole genome shotgun (WGS) entry which is preliminary data.</text>
</comment>
<dbReference type="InterPro" id="IPR025403">
    <property type="entry name" value="TgpA-like_C"/>
</dbReference>